<evidence type="ECO:0000256" key="1">
    <source>
        <dbReference type="SAM" id="Phobius"/>
    </source>
</evidence>
<evidence type="ECO:0000313" key="3">
    <source>
        <dbReference type="EMBL" id="ADZ85619.1"/>
    </source>
</evidence>
<keyword evidence="1" id="KW-0812">Transmembrane</keyword>
<protein>
    <recommendedName>
        <fullName evidence="2">Membrane iron-sulfur containing protein FtrD-like domain-containing protein</fullName>
    </recommendedName>
</protein>
<feature type="domain" description="Membrane iron-sulfur containing protein FtrD-like" evidence="2">
    <location>
        <begin position="95"/>
        <end position="198"/>
    </location>
</feature>
<keyword evidence="4" id="KW-1185">Reference proteome</keyword>
<dbReference type="Pfam" id="PF10080">
    <property type="entry name" value="FtrD-like"/>
    <property type="match status" value="1"/>
</dbReference>
<name>F2JKA4_CELLD</name>
<evidence type="ECO:0000313" key="4">
    <source>
        <dbReference type="Proteomes" id="UP000008467"/>
    </source>
</evidence>
<dbReference type="eggNOG" id="COG4393">
    <property type="taxonomic scope" value="Bacteria"/>
</dbReference>
<organism evidence="3 4">
    <name type="scientific">Cellulosilyticum lentocellum (strain ATCC 49066 / DSM 5427 / NCIMB 11756 / RHM5)</name>
    <name type="common">Clostridium lentocellum</name>
    <dbReference type="NCBI Taxonomy" id="642492"/>
    <lineage>
        <taxon>Bacteria</taxon>
        <taxon>Bacillati</taxon>
        <taxon>Bacillota</taxon>
        <taxon>Clostridia</taxon>
        <taxon>Lachnospirales</taxon>
        <taxon>Cellulosilyticaceae</taxon>
        <taxon>Cellulosilyticum</taxon>
    </lineage>
</organism>
<dbReference type="Proteomes" id="UP000008467">
    <property type="component" value="Chromosome"/>
</dbReference>
<proteinExistence type="predicted"/>
<keyword evidence="1" id="KW-0472">Membrane</keyword>
<reference evidence="3 4" key="1">
    <citation type="journal article" date="2011" name="J. Bacteriol.">
        <title>Complete genome sequence of the cellulose-degrading bacterium Cellulosilyticum lentocellum.</title>
        <authorList>
            <consortium name="US DOE Joint Genome Institute"/>
            <person name="Miller D.A."/>
            <person name="Suen G."/>
            <person name="Bruce D."/>
            <person name="Copeland A."/>
            <person name="Cheng J.F."/>
            <person name="Detter C."/>
            <person name="Goodwin L.A."/>
            <person name="Han C.S."/>
            <person name="Hauser L.J."/>
            <person name="Land M.L."/>
            <person name="Lapidus A."/>
            <person name="Lucas S."/>
            <person name="Meincke L."/>
            <person name="Pitluck S."/>
            <person name="Tapia R."/>
            <person name="Teshima H."/>
            <person name="Woyke T."/>
            <person name="Fox B.G."/>
            <person name="Angert E.R."/>
            <person name="Currie C.R."/>
        </authorList>
    </citation>
    <scope>NUCLEOTIDE SEQUENCE [LARGE SCALE GENOMIC DNA]</scope>
    <source>
        <strain evidence="4">ATCC 49066 / DSM 5427 / NCIMB 11756 / RHM5</strain>
    </source>
</reference>
<dbReference type="InterPro" id="IPR018758">
    <property type="entry name" value="FtrD-like"/>
</dbReference>
<dbReference type="EMBL" id="CP002582">
    <property type="protein sequence ID" value="ADZ85619.1"/>
    <property type="molecule type" value="Genomic_DNA"/>
</dbReference>
<dbReference type="STRING" id="642492.Clole_3941"/>
<evidence type="ECO:0000259" key="2">
    <source>
        <dbReference type="Pfam" id="PF10080"/>
    </source>
</evidence>
<accession>F2JKA4</accession>
<dbReference type="RefSeq" id="WP_013658892.1">
    <property type="nucleotide sequence ID" value="NC_015275.1"/>
</dbReference>
<gene>
    <name evidence="3" type="ordered locus">Clole_3941</name>
</gene>
<dbReference type="KEGG" id="cle:Clole_3941"/>
<dbReference type="AlphaFoldDB" id="F2JKA4"/>
<keyword evidence="1" id="KW-1133">Transmembrane helix</keyword>
<feature type="transmembrane region" description="Helical" evidence="1">
    <location>
        <begin position="44"/>
        <end position="63"/>
    </location>
</feature>
<sequence length="205" mass="22687">MNNKELRINGECKLIVKNNQQMVNREELKMGNHKNKKSNSSKSMVYVVIGAALVAVIAGSLFFKKEGNKNEGKAKENVVVLEGKDLVIPINEITNEASYYPVEVDGVGLEVLAIKATDGTIRTAFNTCQICYSSGRGYYEQDGDVLVCQNCKNRFSPDEVEVTRGGCNPVPIFSEDKTVDDTNITISNAFLKEATGIFENWKEAY</sequence>
<dbReference type="HOGENOM" id="CLU_120865_0_0_9"/>